<feature type="binding site" evidence="2">
    <location>
        <position position="168"/>
    </location>
    <ligand>
        <name>Mn(2+)</name>
        <dbReference type="ChEBI" id="CHEBI:29035"/>
        <label>2</label>
    </ligand>
</feature>
<dbReference type="FunFam" id="3.30.70.360:FF:000001">
    <property type="entry name" value="N-acetyldiaminopimelate deacetylase"/>
    <property type="match status" value="1"/>
</dbReference>
<dbReference type="STRING" id="70996.SE18_22040"/>
<gene>
    <name evidence="4" type="ORF">SE18_22040</name>
</gene>
<keyword evidence="2" id="KW-0479">Metal-binding</keyword>
<dbReference type="Pfam" id="PF01546">
    <property type="entry name" value="Peptidase_M20"/>
    <property type="match status" value="1"/>
</dbReference>
<protein>
    <recommendedName>
        <fullName evidence="3">Peptidase M20 dimerisation domain-containing protein</fullName>
    </recommendedName>
</protein>
<organism evidence="4 5">
    <name type="scientific">Herpetosiphon geysericola</name>
    <dbReference type="NCBI Taxonomy" id="70996"/>
    <lineage>
        <taxon>Bacteria</taxon>
        <taxon>Bacillati</taxon>
        <taxon>Chloroflexota</taxon>
        <taxon>Chloroflexia</taxon>
        <taxon>Herpetosiphonales</taxon>
        <taxon>Herpetosiphonaceae</taxon>
        <taxon>Herpetosiphon</taxon>
    </lineage>
</organism>
<feature type="binding site" evidence="2">
    <location>
        <position position="105"/>
    </location>
    <ligand>
        <name>Mn(2+)</name>
        <dbReference type="ChEBI" id="CHEBI:29035"/>
        <label>2</label>
    </ligand>
</feature>
<keyword evidence="5" id="KW-1185">Reference proteome</keyword>
<accession>A0A0P6Y7I5</accession>
<dbReference type="RefSeq" id="WP_054536621.1">
    <property type="nucleotide sequence ID" value="NZ_LGKP01000035.1"/>
</dbReference>
<proteinExistence type="predicted"/>
<dbReference type="AlphaFoldDB" id="A0A0P6Y7I5"/>
<dbReference type="GO" id="GO:0050118">
    <property type="term" value="F:N-acetyldiaminopimelate deacetylase activity"/>
    <property type="evidence" value="ECO:0007669"/>
    <property type="project" value="UniProtKB-ARBA"/>
</dbReference>
<comment type="caution">
    <text evidence="4">The sequence shown here is derived from an EMBL/GenBank/DDBJ whole genome shotgun (WGS) entry which is preliminary data.</text>
</comment>
<feature type="domain" description="Peptidase M20 dimerisation" evidence="3">
    <location>
        <begin position="191"/>
        <end position="283"/>
    </location>
</feature>
<dbReference type="PATRIC" id="fig|70996.4.peg.2226"/>
<feature type="binding site" evidence="2">
    <location>
        <position position="142"/>
    </location>
    <ligand>
        <name>Mn(2+)</name>
        <dbReference type="ChEBI" id="CHEBI:29035"/>
        <label>2</label>
    </ligand>
</feature>
<dbReference type="CDD" id="cd03886">
    <property type="entry name" value="M20_Acy1"/>
    <property type="match status" value="1"/>
</dbReference>
<dbReference type="InterPro" id="IPR002933">
    <property type="entry name" value="Peptidase_M20"/>
</dbReference>
<dbReference type="Gene3D" id="3.30.70.360">
    <property type="match status" value="1"/>
</dbReference>
<dbReference type="GO" id="GO:0046872">
    <property type="term" value="F:metal ion binding"/>
    <property type="evidence" value="ECO:0007669"/>
    <property type="project" value="UniProtKB-KW"/>
</dbReference>
<dbReference type="InterPro" id="IPR036264">
    <property type="entry name" value="Bact_exopeptidase_dim_dom"/>
</dbReference>
<dbReference type="PANTHER" id="PTHR11014">
    <property type="entry name" value="PEPTIDASE M20 FAMILY MEMBER"/>
    <property type="match status" value="1"/>
</dbReference>
<dbReference type="PANTHER" id="PTHR11014:SF63">
    <property type="entry name" value="METALLOPEPTIDASE, PUTATIVE (AFU_ORTHOLOGUE AFUA_6G09600)-RELATED"/>
    <property type="match status" value="1"/>
</dbReference>
<evidence type="ECO:0000256" key="1">
    <source>
        <dbReference type="ARBA" id="ARBA00022801"/>
    </source>
</evidence>
<feature type="binding site" evidence="2">
    <location>
        <position position="368"/>
    </location>
    <ligand>
        <name>Mn(2+)</name>
        <dbReference type="ChEBI" id="CHEBI:29035"/>
        <label>2</label>
    </ligand>
</feature>
<dbReference type="NCBIfam" id="TIGR01891">
    <property type="entry name" value="amidohydrolases"/>
    <property type="match status" value="1"/>
</dbReference>
<dbReference type="OrthoDB" id="9776731at2"/>
<evidence type="ECO:0000313" key="4">
    <source>
        <dbReference type="EMBL" id="KPL81345.1"/>
    </source>
</evidence>
<feature type="binding site" evidence="2">
    <location>
        <position position="107"/>
    </location>
    <ligand>
        <name>Mn(2+)</name>
        <dbReference type="ChEBI" id="CHEBI:29035"/>
        <label>2</label>
    </ligand>
</feature>
<dbReference type="InterPro" id="IPR011650">
    <property type="entry name" value="Peptidase_M20_dimer"/>
</dbReference>
<dbReference type="Proteomes" id="UP000050277">
    <property type="component" value="Unassembled WGS sequence"/>
</dbReference>
<reference evidence="4 5" key="1">
    <citation type="submission" date="2015-07" db="EMBL/GenBank/DDBJ databases">
        <title>Whole genome sequence of Herpetosiphon geysericola DSM 7119.</title>
        <authorList>
            <person name="Hemp J."/>
            <person name="Ward L.M."/>
            <person name="Pace L.A."/>
            <person name="Fischer W.W."/>
        </authorList>
    </citation>
    <scope>NUCLEOTIDE SEQUENCE [LARGE SCALE GENOMIC DNA]</scope>
    <source>
        <strain evidence="4 5">DSM 7119</strain>
    </source>
</reference>
<dbReference type="InterPro" id="IPR017439">
    <property type="entry name" value="Amidohydrolase"/>
</dbReference>
<dbReference type="Gene3D" id="3.40.630.10">
    <property type="entry name" value="Zn peptidases"/>
    <property type="match status" value="1"/>
</dbReference>
<dbReference type="Pfam" id="PF07687">
    <property type="entry name" value="M20_dimer"/>
    <property type="match status" value="1"/>
</dbReference>
<evidence type="ECO:0000256" key="2">
    <source>
        <dbReference type="PIRSR" id="PIRSR005962-1"/>
    </source>
</evidence>
<name>A0A0P6Y7I5_9CHLR</name>
<dbReference type="SUPFAM" id="SSF53187">
    <property type="entry name" value="Zn-dependent exopeptidases"/>
    <property type="match status" value="1"/>
</dbReference>
<dbReference type="EMBL" id="LGKP01000035">
    <property type="protein sequence ID" value="KPL81345.1"/>
    <property type="molecule type" value="Genomic_DNA"/>
</dbReference>
<evidence type="ECO:0000259" key="3">
    <source>
        <dbReference type="Pfam" id="PF07687"/>
    </source>
</evidence>
<sequence>MASRPDFRYVAHTLVEQLITDRRDLHQHPELGFEEFRTAKIVADRLRELGYEVTEGLATTGVLGVIPAQPGGKVAMLRFDMDALPIHEQNDVDYRSTIDGKMHACGHDGHVAIGLGVAAALMQNREALGNGGIKLLFQPAEEGGGGAQKMVEAGAMENPRPDISLGLHIWAPMPLGTANVRSGPIMASADTFNVEITGKGGHGAQPETTIDSVLVASHMVVALHSIVSRNIHPEQPAVLSVGSVQAGTAHNIIAHSATLTGTIRSYDPEARERLKQRVHEVVQGVAATFGASAVLKYDEMCPATICDPAATALVRGAAEAILGAENVDDSIRTMGSEDMSVLLNEVPGCYFFLGGQTLERELGAHPHHHPAFSFDEGVLPLGVAILCEATTRYLNGSNE</sequence>
<keyword evidence="2" id="KW-0464">Manganese</keyword>
<evidence type="ECO:0000313" key="5">
    <source>
        <dbReference type="Proteomes" id="UP000050277"/>
    </source>
</evidence>
<dbReference type="GO" id="GO:0019877">
    <property type="term" value="P:diaminopimelate biosynthetic process"/>
    <property type="evidence" value="ECO:0007669"/>
    <property type="project" value="UniProtKB-ARBA"/>
</dbReference>
<keyword evidence="1" id="KW-0378">Hydrolase</keyword>
<comment type="cofactor">
    <cofactor evidence="2">
        <name>Mn(2+)</name>
        <dbReference type="ChEBI" id="CHEBI:29035"/>
    </cofactor>
    <text evidence="2">The Mn(2+) ion enhances activity.</text>
</comment>
<dbReference type="SUPFAM" id="SSF55031">
    <property type="entry name" value="Bacterial exopeptidase dimerisation domain"/>
    <property type="match status" value="1"/>
</dbReference>
<dbReference type="PIRSF" id="PIRSF005962">
    <property type="entry name" value="Pept_M20D_amidohydro"/>
    <property type="match status" value="1"/>
</dbReference>